<dbReference type="SUPFAM" id="SSF49785">
    <property type="entry name" value="Galactose-binding domain-like"/>
    <property type="match status" value="1"/>
</dbReference>
<evidence type="ECO:0000313" key="4">
    <source>
        <dbReference type="EMBL" id="TVT99447.1"/>
    </source>
</evidence>
<dbReference type="InterPro" id="IPR010325">
    <property type="entry name" value="Rhamnogal_lyase"/>
</dbReference>
<dbReference type="Proteomes" id="UP000324897">
    <property type="component" value="Unassembled WGS sequence"/>
</dbReference>
<feature type="domain" description="Rhamnogalacturonan lyase" evidence="3">
    <location>
        <begin position="256"/>
        <end position="323"/>
    </location>
</feature>
<dbReference type="InterPro" id="IPR029413">
    <property type="entry name" value="RG-lyase_II"/>
</dbReference>
<dbReference type="Gene3D" id="2.70.98.10">
    <property type="match status" value="1"/>
</dbReference>
<dbReference type="GO" id="GO:0030246">
    <property type="term" value="F:carbohydrate binding"/>
    <property type="evidence" value="ECO:0007669"/>
    <property type="project" value="InterPro"/>
</dbReference>
<feature type="domain" description="Rhamnogalacturonan lyase" evidence="2">
    <location>
        <begin position="339"/>
        <end position="526"/>
    </location>
</feature>
<evidence type="ECO:0000313" key="5">
    <source>
        <dbReference type="Proteomes" id="UP000324897"/>
    </source>
</evidence>
<dbReference type="PANTHER" id="PTHR32018">
    <property type="entry name" value="RHAMNOGALACTURONATE LYASE FAMILY PROTEIN"/>
    <property type="match status" value="1"/>
</dbReference>
<dbReference type="PANTHER" id="PTHR32018:SF11">
    <property type="entry name" value="RHAMNOGALACTURONAN ENDOLYASE"/>
    <property type="match status" value="1"/>
</dbReference>
<dbReference type="CDD" id="cd10320">
    <property type="entry name" value="RGL4_N"/>
    <property type="match status" value="1"/>
</dbReference>
<dbReference type="SUPFAM" id="SSF49452">
    <property type="entry name" value="Starch-binding domain-like"/>
    <property type="match status" value="1"/>
</dbReference>
<protein>
    <recommendedName>
        <fullName evidence="6">Rhamnogalacturonan endolyase</fullName>
    </recommendedName>
</protein>
<dbReference type="InterPro" id="IPR051850">
    <property type="entry name" value="Polysacch_Lyase_4"/>
</dbReference>
<dbReference type="InterPro" id="IPR008979">
    <property type="entry name" value="Galactose-bd-like_sf"/>
</dbReference>
<comment type="caution">
    <text evidence="4">The sequence shown here is derived from an EMBL/GenBank/DDBJ whole genome shotgun (WGS) entry which is preliminary data.</text>
</comment>
<accession>A0A5J9SKD8</accession>
<dbReference type="InterPro" id="IPR029411">
    <property type="entry name" value="RG-lyase_III"/>
</dbReference>
<evidence type="ECO:0000259" key="2">
    <source>
        <dbReference type="Pfam" id="PF14683"/>
    </source>
</evidence>
<gene>
    <name evidence="4" type="ORF">EJB05_55183</name>
</gene>
<evidence type="ECO:0000256" key="1">
    <source>
        <dbReference type="ARBA" id="ARBA00022729"/>
    </source>
</evidence>
<dbReference type="InterPro" id="IPR014718">
    <property type="entry name" value="GH-type_carb-bd"/>
</dbReference>
<sequence length="531" mass="60246">MHDAPSLRLVLLSGSSGFYCYAIFKHAREHPALNISVARLAFKLNKDKFNYMAISDDIQIYMPSAVDRDAPRDVPLAYKEAVRLVDPVEPQFKGEVDDKYQYSMDNKDNVVHGWIGNSNNDSELLGFWVITPSNEFKNGGPLKRELTFHTGPTSLSGRITSAGTWWSSLRTASTGRNLLGPVFIYLNSKQGPDNKTALWEDAKAQALAEVNKWPYDFPRSPDFATERERGSVEGTVWVRDRYEINKYMHPAALAHIVLASPGQHGSWATESKKYQFWTRATSDGGFNIGKVREGVYHLYAWVPRFLGDYMHTAPLTITPDRAIHIGDLVFEPPRSGPMLWEIGVPDRSAVEFYVPDPDPKYLSKLFVNKDRYRQYGLWERYAALYLENDLVFTIGKSNYSTDWFFAHVARKVCNKSAVPTTWQIRFYLDRVVEDGTYTLRIALAASQMSTLKVQVNGKAGRDGVFMWAELMGDNNAIVRHGMRGSQWSMEMVIQGDLLEEGNNTIYITQMSAMNNLVGVMYDYIRLEGPSS</sequence>
<dbReference type="Gramene" id="TVT99447">
    <property type="protein sequence ID" value="TVT99447"/>
    <property type="gene ID" value="EJB05_55183"/>
</dbReference>
<dbReference type="AlphaFoldDB" id="A0A5J9SKD8"/>
<dbReference type="EMBL" id="RWGY01000716">
    <property type="protein sequence ID" value="TVT99447.1"/>
    <property type="molecule type" value="Genomic_DNA"/>
</dbReference>
<name>A0A5J9SKD8_9POAL</name>
<proteinExistence type="predicted"/>
<feature type="non-terminal residue" evidence="4">
    <location>
        <position position="1"/>
    </location>
</feature>
<dbReference type="Gene3D" id="2.60.40.1120">
    <property type="entry name" value="Carboxypeptidase-like, regulatory domain"/>
    <property type="match status" value="1"/>
</dbReference>
<keyword evidence="1" id="KW-0732">Signal</keyword>
<dbReference type="OrthoDB" id="2130367at2759"/>
<organism evidence="4 5">
    <name type="scientific">Eragrostis curvula</name>
    <name type="common">weeping love grass</name>
    <dbReference type="NCBI Taxonomy" id="38414"/>
    <lineage>
        <taxon>Eukaryota</taxon>
        <taxon>Viridiplantae</taxon>
        <taxon>Streptophyta</taxon>
        <taxon>Embryophyta</taxon>
        <taxon>Tracheophyta</taxon>
        <taxon>Spermatophyta</taxon>
        <taxon>Magnoliopsida</taxon>
        <taxon>Liliopsida</taxon>
        <taxon>Poales</taxon>
        <taxon>Poaceae</taxon>
        <taxon>PACMAD clade</taxon>
        <taxon>Chloridoideae</taxon>
        <taxon>Eragrostideae</taxon>
        <taxon>Eragrostidinae</taxon>
        <taxon>Eragrostis</taxon>
    </lineage>
</organism>
<dbReference type="Pfam" id="PF14683">
    <property type="entry name" value="CBM-like"/>
    <property type="match status" value="1"/>
</dbReference>
<dbReference type="Pfam" id="PF06045">
    <property type="entry name" value="Rhamnogal_lyase"/>
    <property type="match status" value="1"/>
</dbReference>
<keyword evidence="5" id="KW-1185">Reference proteome</keyword>
<evidence type="ECO:0008006" key="6">
    <source>
        <dbReference type="Google" id="ProtNLM"/>
    </source>
</evidence>
<dbReference type="InterPro" id="IPR013784">
    <property type="entry name" value="Carb-bd-like_fold"/>
</dbReference>
<reference evidence="4 5" key="1">
    <citation type="journal article" date="2019" name="Sci. Rep.">
        <title>A high-quality genome of Eragrostis curvula grass provides insights into Poaceae evolution and supports new strategies to enhance forage quality.</title>
        <authorList>
            <person name="Carballo J."/>
            <person name="Santos B.A.C.M."/>
            <person name="Zappacosta D."/>
            <person name="Garbus I."/>
            <person name="Selva J.P."/>
            <person name="Gallo C.A."/>
            <person name="Diaz A."/>
            <person name="Albertini E."/>
            <person name="Caccamo M."/>
            <person name="Echenique V."/>
        </authorList>
    </citation>
    <scope>NUCLEOTIDE SEQUENCE [LARGE SCALE GENOMIC DNA]</scope>
    <source>
        <strain evidence="5">cv. Victoria</strain>
        <tissue evidence="4">Leaf</tissue>
    </source>
</reference>
<dbReference type="CDD" id="cd10317">
    <property type="entry name" value="RGL4_C"/>
    <property type="match status" value="1"/>
</dbReference>
<dbReference type="CDD" id="cd10316">
    <property type="entry name" value="RGL4_M"/>
    <property type="match status" value="1"/>
</dbReference>
<dbReference type="Gene3D" id="2.60.120.260">
    <property type="entry name" value="Galactose-binding domain-like"/>
    <property type="match status" value="1"/>
</dbReference>
<dbReference type="Pfam" id="PF14686">
    <property type="entry name" value="fn3_3"/>
    <property type="match status" value="1"/>
</dbReference>
<evidence type="ECO:0000259" key="3">
    <source>
        <dbReference type="Pfam" id="PF14686"/>
    </source>
</evidence>